<dbReference type="Proteomes" id="UP000276133">
    <property type="component" value="Unassembled WGS sequence"/>
</dbReference>
<keyword evidence="3" id="KW-1185">Reference proteome</keyword>
<protein>
    <submittedName>
        <fullName evidence="2">Uncharacterized protein</fullName>
    </submittedName>
</protein>
<proteinExistence type="predicted"/>
<feature type="transmembrane region" description="Helical" evidence="1">
    <location>
        <begin position="7"/>
        <end position="27"/>
    </location>
</feature>
<keyword evidence="1" id="KW-0472">Membrane</keyword>
<evidence type="ECO:0000313" key="3">
    <source>
        <dbReference type="Proteomes" id="UP000276133"/>
    </source>
</evidence>
<dbReference type="AlphaFoldDB" id="A0A3M7SRX4"/>
<comment type="caution">
    <text evidence="2">The sequence shown here is derived from an EMBL/GenBank/DDBJ whole genome shotgun (WGS) entry which is preliminary data.</text>
</comment>
<accession>A0A3M7SRX4</accession>
<reference evidence="2 3" key="1">
    <citation type="journal article" date="2018" name="Sci. Rep.">
        <title>Genomic signatures of local adaptation to the degree of environmental predictability in rotifers.</title>
        <authorList>
            <person name="Franch-Gras L."/>
            <person name="Hahn C."/>
            <person name="Garcia-Roger E.M."/>
            <person name="Carmona M.J."/>
            <person name="Serra M."/>
            <person name="Gomez A."/>
        </authorList>
    </citation>
    <scope>NUCLEOTIDE SEQUENCE [LARGE SCALE GENOMIC DNA]</scope>
    <source>
        <strain evidence="2">HYR1</strain>
    </source>
</reference>
<gene>
    <name evidence="2" type="ORF">BpHYR1_027443</name>
</gene>
<evidence type="ECO:0000313" key="2">
    <source>
        <dbReference type="EMBL" id="RNA38347.1"/>
    </source>
</evidence>
<sequence length="66" mass="7544">MIKNIMVLAAFIASFSISFIMVLVVAWQPEDSFLLQTQDLYPIISASYLNRYFSNSNAFQINDNAF</sequence>
<organism evidence="2 3">
    <name type="scientific">Brachionus plicatilis</name>
    <name type="common">Marine rotifer</name>
    <name type="synonym">Brachionus muelleri</name>
    <dbReference type="NCBI Taxonomy" id="10195"/>
    <lineage>
        <taxon>Eukaryota</taxon>
        <taxon>Metazoa</taxon>
        <taxon>Spiralia</taxon>
        <taxon>Gnathifera</taxon>
        <taxon>Rotifera</taxon>
        <taxon>Eurotatoria</taxon>
        <taxon>Monogononta</taxon>
        <taxon>Pseudotrocha</taxon>
        <taxon>Ploima</taxon>
        <taxon>Brachionidae</taxon>
        <taxon>Brachionus</taxon>
    </lineage>
</organism>
<name>A0A3M7SRX4_BRAPC</name>
<dbReference type="EMBL" id="REGN01000887">
    <property type="protein sequence ID" value="RNA38347.1"/>
    <property type="molecule type" value="Genomic_DNA"/>
</dbReference>
<keyword evidence="1" id="KW-1133">Transmembrane helix</keyword>
<evidence type="ECO:0000256" key="1">
    <source>
        <dbReference type="SAM" id="Phobius"/>
    </source>
</evidence>
<keyword evidence="1" id="KW-0812">Transmembrane</keyword>